<reference evidence="6 7" key="1">
    <citation type="submission" date="2018-03" db="EMBL/GenBank/DDBJ databases">
        <title>Whole genome sequencing of Histamine producing bacteria.</title>
        <authorList>
            <person name="Butler K."/>
        </authorList>
    </citation>
    <scope>NUCLEOTIDE SEQUENCE [LARGE SCALE GENOMIC DNA]</scope>
    <source>
        <strain evidence="6 7">ATCC 19614</strain>
    </source>
</reference>
<accession>A0A2T3LF29</accession>
<dbReference type="EMBL" id="PYOC01000001">
    <property type="protein sequence ID" value="PSV49993.1"/>
    <property type="molecule type" value="Genomic_DNA"/>
</dbReference>
<dbReference type="Proteomes" id="UP000241803">
    <property type="component" value="Unassembled WGS sequence"/>
</dbReference>
<dbReference type="AlphaFoldDB" id="A0A2T3LF29"/>
<evidence type="ECO:0000256" key="4">
    <source>
        <dbReference type="ARBA" id="ARBA00023172"/>
    </source>
</evidence>
<protein>
    <submittedName>
        <fullName evidence="6">Integrase</fullName>
    </submittedName>
</protein>
<dbReference type="CDD" id="cd00801">
    <property type="entry name" value="INT_P4_C"/>
    <property type="match status" value="1"/>
</dbReference>
<dbReference type="GO" id="GO:0003677">
    <property type="term" value="F:DNA binding"/>
    <property type="evidence" value="ECO:0007669"/>
    <property type="project" value="UniProtKB-KW"/>
</dbReference>
<dbReference type="SUPFAM" id="SSF56349">
    <property type="entry name" value="DNA breaking-rejoining enzymes"/>
    <property type="match status" value="1"/>
</dbReference>
<dbReference type="RefSeq" id="WP_107252577.1">
    <property type="nucleotide sequence ID" value="NZ_PYOC01000001.1"/>
</dbReference>
<dbReference type="Pfam" id="PF00589">
    <property type="entry name" value="Phage_integrase"/>
    <property type="match status" value="1"/>
</dbReference>
<evidence type="ECO:0000313" key="6">
    <source>
        <dbReference type="EMBL" id="PSV49993.1"/>
    </source>
</evidence>
<sequence length="416" mass="48123">MNITDAFLRNAVGKPYSGAPQIAYGKGLSIRISPKGKITWVLRYNFNGAPARVKLGEYPAMKIKEAQDQRDEYKALVSKGIDPRSDHIKLGVNSPKTISALIEYYVEHSLMETNKQWQSINSLLQRSVVPHIGDYKAGDIELSDYVRMFQIERERAGAKHATRLLYRLKSVLNYGIRHGFLKQNHLNHLKGRDVGEISKPVKRKLTEVEIGAMWVCIDTLPYHETMKNLLKLTMIFGSRISELRLSEKSHFDFDKMVWTVPVINNKMGSKLEAEITRPIPKMAESIIRQQIDIAPDFKYMFPRYYIVADKPIDQKTPYRPSLVLGQMMSGLGYTETRNHDMRRTARNAWEQLRFPPYVSETMLGHKVHKGVMAHYVDYDYLEEQRECYDIWCEYIQKKVSDFLSNQRHISQLGSAS</sequence>
<dbReference type="Gene3D" id="1.10.150.130">
    <property type="match status" value="1"/>
</dbReference>
<comment type="similarity">
    <text evidence="1">Belongs to the 'phage' integrase family.</text>
</comment>
<keyword evidence="2" id="KW-0229">DNA integration</keyword>
<keyword evidence="7" id="KW-1185">Reference proteome</keyword>
<evidence type="ECO:0000256" key="3">
    <source>
        <dbReference type="ARBA" id="ARBA00023125"/>
    </source>
</evidence>
<evidence type="ECO:0000313" key="7">
    <source>
        <dbReference type="Proteomes" id="UP000241803"/>
    </source>
</evidence>
<dbReference type="Gene3D" id="1.10.443.10">
    <property type="entry name" value="Intergrase catalytic core"/>
    <property type="match status" value="1"/>
</dbReference>
<gene>
    <name evidence="6" type="ORF">C9J47_05445</name>
</gene>
<dbReference type="InterPro" id="IPR013762">
    <property type="entry name" value="Integrase-like_cat_sf"/>
</dbReference>
<dbReference type="InterPro" id="IPR011010">
    <property type="entry name" value="DNA_brk_join_enz"/>
</dbReference>
<dbReference type="InterPro" id="IPR002104">
    <property type="entry name" value="Integrase_catalytic"/>
</dbReference>
<dbReference type="InterPro" id="IPR010998">
    <property type="entry name" value="Integrase_recombinase_N"/>
</dbReference>
<keyword evidence="4" id="KW-0233">DNA recombination</keyword>
<dbReference type="GO" id="GO:0015074">
    <property type="term" value="P:DNA integration"/>
    <property type="evidence" value="ECO:0007669"/>
    <property type="project" value="UniProtKB-KW"/>
</dbReference>
<evidence type="ECO:0000259" key="5">
    <source>
        <dbReference type="PROSITE" id="PS51898"/>
    </source>
</evidence>
<evidence type="ECO:0000256" key="1">
    <source>
        <dbReference type="ARBA" id="ARBA00008857"/>
    </source>
</evidence>
<organism evidence="6 7">
    <name type="scientific">Photobacterium indicum</name>
    <dbReference type="NCBI Taxonomy" id="81447"/>
    <lineage>
        <taxon>Bacteria</taxon>
        <taxon>Pseudomonadati</taxon>
        <taxon>Pseudomonadota</taxon>
        <taxon>Gammaproteobacteria</taxon>
        <taxon>Vibrionales</taxon>
        <taxon>Vibrionaceae</taxon>
        <taxon>Photobacterium</taxon>
    </lineage>
</organism>
<dbReference type="InterPro" id="IPR025166">
    <property type="entry name" value="Integrase_DNA_bind_dom"/>
</dbReference>
<name>A0A2T3LF29_9GAMM</name>
<feature type="domain" description="Tyr recombinase" evidence="5">
    <location>
        <begin position="200"/>
        <end position="389"/>
    </location>
</feature>
<dbReference type="InterPro" id="IPR038488">
    <property type="entry name" value="Integrase_DNA-bd_sf"/>
</dbReference>
<dbReference type="PANTHER" id="PTHR30629:SF2">
    <property type="entry name" value="PROPHAGE INTEGRASE INTS-RELATED"/>
    <property type="match status" value="1"/>
</dbReference>
<comment type="caution">
    <text evidence="6">The sequence shown here is derived from an EMBL/GenBank/DDBJ whole genome shotgun (WGS) entry which is preliminary data.</text>
</comment>
<dbReference type="Gene3D" id="3.30.160.390">
    <property type="entry name" value="Integrase, DNA-binding domain"/>
    <property type="match status" value="1"/>
</dbReference>
<dbReference type="PROSITE" id="PS51898">
    <property type="entry name" value="TYR_RECOMBINASE"/>
    <property type="match status" value="1"/>
</dbReference>
<keyword evidence="3" id="KW-0238">DNA-binding</keyword>
<evidence type="ECO:0000256" key="2">
    <source>
        <dbReference type="ARBA" id="ARBA00022908"/>
    </source>
</evidence>
<dbReference type="GO" id="GO:0006310">
    <property type="term" value="P:DNA recombination"/>
    <property type="evidence" value="ECO:0007669"/>
    <property type="project" value="UniProtKB-KW"/>
</dbReference>
<dbReference type="PANTHER" id="PTHR30629">
    <property type="entry name" value="PROPHAGE INTEGRASE"/>
    <property type="match status" value="1"/>
</dbReference>
<dbReference type="Pfam" id="PF13356">
    <property type="entry name" value="Arm-DNA-bind_3"/>
    <property type="match status" value="1"/>
</dbReference>
<proteinExistence type="inferred from homology"/>
<dbReference type="Pfam" id="PF22022">
    <property type="entry name" value="Phage_int_M"/>
    <property type="match status" value="1"/>
</dbReference>
<dbReference type="InterPro" id="IPR053876">
    <property type="entry name" value="Phage_int_M"/>
</dbReference>
<dbReference type="InterPro" id="IPR050808">
    <property type="entry name" value="Phage_Integrase"/>
</dbReference>